<protein>
    <submittedName>
        <fullName evidence="1">Uncharacterized protein</fullName>
    </submittedName>
</protein>
<dbReference type="SUPFAM" id="SSF159245">
    <property type="entry name" value="AttH-like"/>
    <property type="match status" value="1"/>
</dbReference>
<dbReference type="InterPro" id="IPR023374">
    <property type="entry name" value="AttH-like_dom_sf"/>
</dbReference>
<reference evidence="2" key="1">
    <citation type="journal article" date="2017" name="Appl. Environ. Microbiol.">
        <title>Genomic analysis of Calderihabitans maritimus KKC1, a thermophilic hydrogenogenic carboxydotrophic bacterium isolated from marine sediment.</title>
        <authorList>
            <person name="Omae K."/>
            <person name="Yoneda Y."/>
            <person name="Fukuyama Y."/>
            <person name="Yoshida T."/>
            <person name="Sako Y."/>
        </authorList>
    </citation>
    <scope>NUCLEOTIDE SEQUENCE [LARGE SCALE GENOMIC DNA]</scope>
    <source>
        <strain evidence="2">KKC1</strain>
    </source>
</reference>
<dbReference type="AlphaFoldDB" id="A0A1Z5HXJ1"/>
<comment type="caution">
    <text evidence="1">The sequence shown here is derived from an EMBL/GenBank/DDBJ whole genome shotgun (WGS) entry which is preliminary data.</text>
</comment>
<evidence type="ECO:0000313" key="2">
    <source>
        <dbReference type="Proteomes" id="UP000197032"/>
    </source>
</evidence>
<dbReference type="Proteomes" id="UP000197032">
    <property type="component" value="Unassembled WGS sequence"/>
</dbReference>
<sequence length="335" mass="37828">MRESTFSFWEDADFNALRDEPLLPGEDAWHSGNVEKTYESWYIEAVLDKGYVLGVTFATKGLKKLPSPLEPQLKVDLVTPEGTRETLVQHFTKEDFRASEEYVSLEMGTNRFAGTFPEYRLQVTSSEVSLDLQFTAEVPGWKPGRGRVAYADKGKKFLQWVVPVPRASVAGNISVKGQKEEVSGLGYYHYLYTNFYLPEILSRTIWARVYTEDYTIIFADIVGRTLFSYEPVRPFMLAQNEVMKLSTGNMDLMTRGLQRDPQTGARYPREMVVKVAGEVPVEVRTKAKKMLWGRSVESSSRKPLLATVAVDAKVLLLTYPVSETAGQGVITSIVY</sequence>
<keyword evidence="2" id="KW-1185">Reference proteome</keyword>
<dbReference type="Gene3D" id="2.40.370.10">
    <property type="entry name" value="AttH-like domain"/>
    <property type="match status" value="1"/>
</dbReference>
<name>A0A1Z5HXJ1_9FIRM</name>
<evidence type="ECO:0000313" key="1">
    <source>
        <dbReference type="EMBL" id="GAW94242.1"/>
    </source>
</evidence>
<dbReference type="RefSeq" id="WP_088555231.1">
    <property type="nucleotide sequence ID" value="NZ_BDGJ01000207.1"/>
</dbReference>
<organism evidence="1 2">
    <name type="scientific">Calderihabitans maritimus</name>
    <dbReference type="NCBI Taxonomy" id="1246530"/>
    <lineage>
        <taxon>Bacteria</taxon>
        <taxon>Bacillati</taxon>
        <taxon>Bacillota</taxon>
        <taxon>Clostridia</taxon>
        <taxon>Neomoorellales</taxon>
        <taxon>Calderihabitantaceae</taxon>
        <taxon>Calderihabitans</taxon>
    </lineage>
</organism>
<accession>A0A1Z5HXJ1</accession>
<gene>
    <name evidence="1" type="ORF">KKC1_33530</name>
</gene>
<proteinExistence type="predicted"/>
<dbReference type="OrthoDB" id="5491608at2"/>
<dbReference type="EMBL" id="BDGJ01000207">
    <property type="protein sequence ID" value="GAW94242.1"/>
    <property type="molecule type" value="Genomic_DNA"/>
</dbReference>